<protein>
    <submittedName>
        <fullName evidence="2">Uncharacterized protein</fullName>
    </submittedName>
</protein>
<feature type="region of interest" description="Disordered" evidence="1">
    <location>
        <begin position="327"/>
        <end position="375"/>
    </location>
</feature>
<reference evidence="2" key="1">
    <citation type="submission" date="2023-03" db="EMBL/GenBank/DDBJ databases">
        <title>Massive genome expansion in bonnet fungi (Mycena s.s.) driven by repeated elements and novel gene families across ecological guilds.</title>
        <authorList>
            <consortium name="Lawrence Berkeley National Laboratory"/>
            <person name="Harder C.B."/>
            <person name="Miyauchi S."/>
            <person name="Viragh M."/>
            <person name="Kuo A."/>
            <person name="Thoen E."/>
            <person name="Andreopoulos B."/>
            <person name="Lu D."/>
            <person name="Skrede I."/>
            <person name="Drula E."/>
            <person name="Henrissat B."/>
            <person name="Morin E."/>
            <person name="Kohler A."/>
            <person name="Barry K."/>
            <person name="LaButti K."/>
            <person name="Morin E."/>
            <person name="Salamov A."/>
            <person name="Lipzen A."/>
            <person name="Mereny Z."/>
            <person name="Hegedus B."/>
            <person name="Baldrian P."/>
            <person name="Stursova M."/>
            <person name="Weitz H."/>
            <person name="Taylor A."/>
            <person name="Grigoriev I.V."/>
            <person name="Nagy L.G."/>
            <person name="Martin F."/>
            <person name="Kauserud H."/>
        </authorList>
    </citation>
    <scope>NUCLEOTIDE SEQUENCE</scope>
    <source>
        <strain evidence="2">9144</strain>
    </source>
</reference>
<keyword evidence="3" id="KW-1185">Reference proteome</keyword>
<evidence type="ECO:0000313" key="3">
    <source>
        <dbReference type="Proteomes" id="UP001219525"/>
    </source>
</evidence>
<evidence type="ECO:0000313" key="2">
    <source>
        <dbReference type="EMBL" id="KAJ7220225.1"/>
    </source>
</evidence>
<proteinExistence type="predicted"/>
<dbReference type="EMBL" id="JARJCW010000010">
    <property type="protein sequence ID" value="KAJ7220225.1"/>
    <property type="molecule type" value="Genomic_DNA"/>
</dbReference>
<feature type="compositionally biased region" description="Basic residues" evidence="1">
    <location>
        <begin position="327"/>
        <end position="339"/>
    </location>
</feature>
<gene>
    <name evidence="2" type="ORF">GGX14DRAFT_560040</name>
</gene>
<comment type="caution">
    <text evidence="2">The sequence shown here is derived from an EMBL/GenBank/DDBJ whole genome shotgun (WGS) entry which is preliminary data.</text>
</comment>
<accession>A0AAD6YHD1</accession>
<evidence type="ECO:0000256" key="1">
    <source>
        <dbReference type="SAM" id="MobiDB-lite"/>
    </source>
</evidence>
<sequence>MSEKGAAAPPLMPESVHIVNLVHMGVSWGLHVEPSKGIQVGRARDMAKVTQQHTRARHAGAAAARATRVRDGPLAPGFGQRAGVRTAAECARTEVLVFHGSLGLLASLQTLWAIWATFLLASNDCSPCFFFQAKVCVRKAWCGRLGTEAHHHNAQRNGAREWRALLAGAHVCPFPRCMRKPATMERRHRPDVRQDHRGFEDCATRGRVEGFARRCAHADLPPDRCPDARRYHPGAQLRSRVHLWALSPSCVSREFAGCAPGRGSGAVPTYGSTIPDALHDNVGVLNPGDANTHHAPVLLAYTITPRTLACTRTRNTRLACTCAHAARRKAPERQRRRPALRAGQRRAPTSPAYPLPRRCIRRRRGSAASGAAPHSPLSHVLALEADAGAGASCSPLHWQDMDTDVDADADAYSEGEAEGDRELDADGEEEVDDWDSEYEDNGSDSRPVFVPPGAQRRECSAQQELARRYAPYVYSPSLSGSGSSAGYGLGYDDPAKCVSSHAQLCNFRGVSEVDLDLENTSGSRQPL</sequence>
<dbReference type="Proteomes" id="UP001219525">
    <property type="component" value="Unassembled WGS sequence"/>
</dbReference>
<organism evidence="2 3">
    <name type="scientific">Mycena pura</name>
    <dbReference type="NCBI Taxonomy" id="153505"/>
    <lineage>
        <taxon>Eukaryota</taxon>
        <taxon>Fungi</taxon>
        <taxon>Dikarya</taxon>
        <taxon>Basidiomycota</taxon>
        <taxon>Agaricomycotina</taxon>
        <taxon>Agaricomycetes</taxon>
        <taxon>Agaricomycetidae</taxon>
        <taxon>Agaricales</taxon>
        <taxon>Marasmiineae</taxon>
        <taxon>Mycenaceae</taxon>
        <taxon>Mycena</taxon>
    </lineage>
</organism>
<feature type="region of interest" description="Disordered" evidence="1">
    <location>
        <begin position="409"/>
        <end position="460"/>
    </location>
</feature>
<feature type="compositionally biased region" description="Low complexity" evidence="1">
    <location>
        <begin position="366"/>
        <end position="375"/>
    </location>
</feature>
<name>A0AAD6YHD1_9AGAR</name>
<feature type="compositionally biased region" description="Acidic residues" evidence="1">
    <location>
        <begin position="425"/>
        <end position="442"/>
    </location>
</feature>
<dbReference type="AlphaFoldDB" id="A0AAD6YHD1"/>